<evidence type="ECO:0000256" key="1">
    <source>
        <dbReference type="ARBA" id="ARBA00004141"/>
    </source>
</evidence>
<dbReference type="GO" id="GO:0005789">
    <property type="term" value="C:endoplasmic reticulum membrane"/>
    <property type="evidence" value="ECO:0007669"/>
    <property type="project" value="TreeGrafter"/>
</dbReference>
<dbReference type="PANTHER" id="PTHR21041">
    <property type="entry name" value="DENDRITIC CELL-SPECIFIC TRANSMEMBRANE PROTEIN"/>
    <property type="match status" value="1"/>
</dbReference>
<feature type="transmembrane region" description="Helical" evidence="5">
    <location>
        <begin position="228"/>
        <end position="249"/>
    </location>
</feature>
<feature type="transmembrane region" description="Helical" evidence="5">
    <location>
        <begin position="47"/>
        <end position="70"/>
    </location>
</feature>
<accession>A0A8J6AN36</accession>
<comment type="caution">
    <text evidence="7">The sequence shown here is derived from an EMBL/GenBank/DDBJ whole genome shotgun (WGS) entry which is preliminary data.</text>
</comment>
<dbReference type="Proteomes" id="UP000700334">
    <property type="component" value="Unassembled WGS sequence"/>
</dbReference>
<dbReference type="InterPro" id="IPR051856">
    <property type="entry name" value="CSR-E3_Ligase_Protein"/>
</dbReference>
<keyword evidence="2 5" id="KW-0812">Transmembrane</keyword>
<sequence length="490" mass="56140">MPTLECSQHHRSTDNMSIWTSGAEIFSNLWVMYVSPRSAGWMDLIQHLGVCCVVASISSGLLAVAFHWFLSSFCVFAISWVVICVLLCGSKHARCFLLLFFLSCGLRKGRNALMAAGTGIVIFGHVENIFHNFKGLLDSMTCNLRAKSFSIHLPLLKKYIEAIQWLYGLTTPRNPFEDVVSWNKTLAVSLSRTQALESQLNDTRGRVLGVLYQLVTDMERLSTLGRQLLTLTGLLLLLLGTGLFMKQFLDPRGWKLKNIYITRLFVQFDEKERLGERPCVLPLTKKERKKYVIIPSFWPTPKERKKLGLFFFPILTHLCIWVLFAAIDYLLYRLIFSVSKHFESLPGIEVHLTLHREEQGTQHIIHDSSFNISLFEHNCILKPKLLLSNTWILLSVILVMLMMLGLLSSILMQLKILVLASFYPSVERKHIQYLHVKLLNKRSKQSVGEAKLNLSLHFTKGNERHQRAYSGVWEAALRLSFLQCLSRDLQ</sequence>
<evidence type="ECO:0000259" key="6">
    <source>
        <dbReference type="Pfam" id="PF07782"/>
    </source>
</evidence>
<name>A0A8J6AN36_GALPY</name>
<feature type="transmembrane region" description="Helical" evidence="5">
    <location>
        <begin position="391"/>
        <end position="412"/>
    </location>
</feature>
<dbReference type="OrthoDB" id="9949280at2759"/>
<feature type="transmembrane region" description="Helical" evidence="5">
    <location>
        <begin position="76"/>
        <end position="100"/>
    </location>
</feature>
<organism evidence="7 8">
    <name type="scientific">Galemys pyrenaicus</name>
    <name type="common">Iberian desman</name>
    <name type="synonym">Pyrenean desman</name>
    <dbReference type="NCBI Taxonomy" id="202257"/>
    <lineage>
        <taxon>Eukaryota</taxon>
        <taxon>Metazoa</taxon>
        <taxon>Chordata</taxon>
        <taxon>Craniata</taxon>
        <taxon>Vertebrata</taxon>
        <taxon>Euteleostomi</taxon>
        <taxon>Mammalia</taxon>
        <taxon>Eutheria</taxon>
        <taxon>Laurasiatheria</taxon>
        <taxon>Eulipotyphla</taxon>
        <taxon>Talpidae</taxon>
        <taxon>Galemys</taxon>
    </lineage>
</organism>
<protein>
    <submittedName>
        <fullName evidence="7">Dendritic cell-specific transmembrane protein</fullName>
    </submittedName>
</protein>
<feature type="transmembrane region" description="Helical" evidence="5">
    <location>
        <begin position="307"/>
        <end position="332"/>
    </location>
</feature>
<proteinExistence type="predicted"/>
<dbReference type="GO" id="GO:0009986">
    <property type="term" value="C:cell surface"/>
    <property type="evidence" value="ECO:0007669"/>
    <property type="project" value="TreeGrafter"/>
</dbReference>
<keyword evidence="3 5" id="KW-1133">Transmembrane helix</keyword>
<comment type="subcellular location">
    <subcellularLocation>
        <location evidence="1">Membrane</location>
        <topology evidence="1">Multi-pass membrane protein</topology>
    </subcellularLocation>
</comment>
<feature type="domain" description="Dendritic cell-specific transmembrane protein-like" evidence="6">
    <location>
        <begin position="257"/>
        <end position="435"/>
    </location>
</feature>
<dbReference type="AlphaFoldDB" id="A0A8J6AN36"/>
<dbReference type="InterPro" id="IPR012858">
    <property type="entry name" value="DC_STAMP-like"/>
</dbReference>
<evidence type="ECO:0000256" key="4">
    <source>
        <dbReference type="ARBA" id="ARBA00023136"/>
    </source>
</evidence>
<evidence type="ECO:0000313" key="7">
    <source>
        <dbReference type="EMBL" id="KAG8524088.1"/>
    </source>
</evidence>
<dbReference type="PANTHER" id="PTHR21041:SF2">
    <property type="entry name" value="DENDRITIC CELL-SPECIFIC TRANSMEMBRANE PROTEIN"/>
    <property type="match status" value="1"/>
</dbReference>
<feature type="transmembrane region" description="Helical" evidence="5">
    <location>
        <begin position="16"/>
        <end position="35"/>
    </location>
</feature>
<evidence type="ECO:0000313" key="8">
    <source>
        <dbReference type="Proteomes" id="UP000700334"/>
    </source>
</evidence>
<evidence type="ECO:0000256" key="3">
    <source>
        <dbReference type="ARBA" id="ARBA00022989"/>
    </source>
</evidence>
<gene>
    <name evidence="7" type="ORF">J0S82_004572</name>
</gene>
<dbReference type="EMBL" id="JAGFMF010011395">
    <property type="protein sequence ID" value="KAG8524088.1"/>
    <property type="molecule type" value="Genomic_DNA"/>
</dbReference>
<keyword evidence="8" id="KW-1185">Reference proteome</keyword>
<dbReference type="Pfam" id="PF07782">
    <property type="entry name" value="DC_STAMP"/>
    <property type="match status" value="1"/>
</dbReference>
<evidence type="ECO:0000256" key="2">
    <source>
        <dbReference type="ARBA" id="ARBA00022692"/>
    </source>
</evidence>
<evidence type="ECO:0000256" key="5">
    <source>
        <dbReference type="SAM" id="Phobius"/>
    </source>
</evidence>
<keyword evidence="4 5" id="KW-0472">Membrane</keyword>
<reference evidence="7" key="1">
    <citation type="journal article" date="2021" name="Evol. Appl.">
        <title>The genome of the Pyrenean desman and the effects of bottlenecks and inbreeding on the genomic landscape of an endangered species.</title>
        <authorList>
            <person name="Escoda L."/>
            <person name="Castresana J."/>
        </authorList>
    </citation>
    <scope>NUCLEOTIDE SEQUENCE</scope>
    <source>
        <strain evidence="7">IBE-C5619</strain>
    </source>
</reference>